<dbReference type="PANTHER" id="PTHR23417:SF14">
    <property type="entry name" value="PENTACOTRIPEPTIDE-REPEAT REGION OF PRORP DOMAIN-CONTAINING PROTEIN"/>
    <property type="match status" value="1"/>
</dbReference>
<comment type="function">
    <text evidence="2 7">Catalyzes the formation of N(7)-methylguanine at position 46 (m7G46) in tRNA.</text>
</comment>
<keyword evidence="5 7" id="KW-0949">S-adenosyl-L-methionine</keyword>
<reference evidence="9 10" key="1">
    <citation type="submission" date="2019-09" db="EMBL/GenBank/DDBJ databases">
        <title>Phylogeny of genus Pseudoclavibacter and closely related genus.</title>
        <authorList>
            <person name="Li Y."/>
        </authorList>
    </citation>
    <scope>NUCLEOTIDE SEQUENCE [LARGE SCALE GENOMIC DNA]</scope>
    <source>
        <strain evidence="9 10">THG-MD12</strain>
    </source>
</reference>
<feature type="binding site" evidence="7">
    <location>
        <position position="188"/>
    </location>
    <ligand>
        <name>substrate</name>
    </ligand>
</feature>
<comment type="similarity">
    <text evidence="7">Belongs to the class I-like SAM-binding methyltransferase superfamily. TrmB family.</text>
</comment>
<dbReference type="EC" id="2.1.1.33" evidence="7"/>
<dbReference type="Gene3D" id="3.40.50.150">
    <property type="entry name" value="Vaccinia Virus protein VP39"/>
    <property type="match status" value="1"/>
</dbReference>
<dbReference type="InterPro" id="IPR003358">
    <property type="entry name" value="tRNA_(Gua-N-7)_MeTrfase_Trmb"/>
</dbReference>
<feature type="binding site" evidence="7">
    <location>
        <position position="77"/>
    </location>
    <ligand>
        <name>S-adenosyl-L-methionine</name>
        <dbReference type="ChEBI" id="CHEBI:59789"/>
    </ligand>
</feature>
<comment type="catalytic activity">
    <reaction evidence="1 7">
        <text>guanosine(46) in tRNA + S-adenosyl-L-methionine = N(7)-methylguanosine(46) in tRNA + S-adenosyl-L-homocysteine</text>
        <dbReference type="Rhea" id="RHEA:42708"/>
        <dbReference type="Rhea" id="RHEA-COMP:10188"/>
        <dbReference type="Rhea" id="RHEA-COMP:10189"/>
        <dbReference type="ChEBI" id="CHEBI:57856"/>
        <dbReference type="ChEBI" id="CHEBI:59789"/>
        <dbReference type="ChEBI" id="CHEBI:74269"/>
        <dbReference type="ChEBI" id="CHEBI:74480"/>
        <dbReference type="EC" id="2.1.1.33"/>
    </reaction>
</comment>
<evidence type="ECO:0000256" key="4">
    <source>
        <dbReference type="ARBA" id="ARBA00022679"/>
    </source>
</evidence>
<gene>
    <name evidence="7 9" type="primary">trmB</name>
    <name evidence="9" type="ORF">F8O03_10395</name>
</gene>
<dbReference type="NCBIfam" id="TIGR00091">
    <property type="entry name" value="tRNA (guanosine(46)-N7)-methyltransferase TrmB"/>
    <property type="match status" value="1"/>
</dbReference>
<dbReference type="Pfam" id="PF02390">
    <property type="entry name" value="Methyltransf_4"/>
    <property type="match status" value="1"/>
</dbReference>
<dbReference type="EMBL" id="WBJX01000003">
    <property type="protein sequence ID" value="KAB1637619.1"/>
    <property type="molecule type" value="Genomic_DNA"/>
</dbReference>
<keyword evidence="10" id="KW-1185">Reference proteome</keyword>
<feature type="region of interest" description="Disordered" evidence="8">
    <location>
        <begin position="1"/>
        <end position="21"/>
    </location>
</feature>
<evidence type="ECO:0000313" key="9">
    <source>
        <dbReference type="EMBL" id="KAB1637619.1"/>
    </source>
</evidence>
<dbReference type="OrthoDB" id="9802090at2"/>
<evidence type="ECO:0000256" key="1">
    <source>
        <dbReference type="ARBA" id="ARBA00000142"/>
    </source>
</evidence>
<sequence length="246" mass="27514">MSDAETAQPEQHPSHRPIFSFSRRSGRLTEGQLNSWNTLGPKYLVDVERAELDFSVSPSFRVDPAELFGRDAPLIVEVGSGTGEAVVAAAAEHPEWNFLAVEVFVAGLARTLRRIEDAGLPNVRLVEANAVEVLEHMLPAGSIEELWIFFPDPWHKAKHTKRRLVREGFGAVAANALRPGGRMRLATDWEDYAFQMREVLDAAPEFTSEHPSEWAPRFDGRTLTVFERKAAKAGRRIHDLSYVTAE</sequence>
<feature type="binding site" evidence="7">
    <location>
        <position position="102"/>
    </location>
    <ligand>
        <name>S-adenosyl-L-methionine</name>
        <dbReference type="ChEBI" id="CHEBI:59789"/>
    </ligand>
</feature>
<evidence type="ECO:0000256" key="3">
    <source>
        <dbReference type="ARBA" id="ARBA00022603"/>
    </source>
</evidence>
<evidence type="ECO:0000256" key="2">
    <source>
        <dbReference type="ARBA" id="ARBA00003015"/>
    </source>
</evidence>
<dbReference type="HAMAP" id="MF_01057">
    <property type="entry name" value="tRNA_methyltr_TrmB"/>
    <property type="match status" value="1"/>
</dbReference>
<accession>A0A7J5B1J9</accession>
<evidence type="ECO:0000256" key="5">
    <source>
        <dbReference type="ARBA" id="ARBA00022691"/>
    </source>
</evidence>
<keyword evidence="3 7" id="KW-0489">Methyltransferase</keyword>
<proteinExistence type="inferred from homology"/>
<dbReference type="UniPathway" id="UPA00989"/>
<feature type="binding site" evidence="7">
    <location>
        <position position="152"/>
    </location>
    <ligand>
        <name>S-adenosyl-L-methionine</name>
        <dbReference type="ChEBI" id="CHEBI:59789"/>
    </ligand>
</feature>
<evidence type="ECO:0000256" key="8">
    <source>
        <dbReference type="SAM" id="MobiDB-lite"/>
    </source>
</evidence>
<dbReference type="CDD" id="cd02440">
    <property type="entry name" value="AdoMet_MTases"/>
    <property type="match status" value="1"/>
</dbReference>
<dbReference type="AlphaFoldDB" id="A0A7J5B1J9"/>
<dbReference type="InterPro" id="IPR055361">
    <property type="entry name" value="tRNA_methyltr_TrmB_bact"/>
</dbReference>
<dbReference type="GO" id="GO:0043527">
    <property type="term" value="C:tRNA methyltransferase complex"/>
    <property type="evidence" value="ECO:0007669"/>
    <property type="project" value="TreeGrafter"/>
</dbReference>
<dbReference type="InterPro" id="IPR029063">
    <property type="entry name" value="SAM-dependent_MTases_sf"/>
</dbReference>
<feature type="binding site" evidence="7">
    <location>
        <begin position="224"/>
        <end position="227"/>
    </location>
    <ligand>
        <name>substrate</name>
    </ligand>
</feature>
<evidence type="ECO:0000256" key="6">
    <source>
        <dbReference type="ARBA" id="ARBA00022694"/>
    </source>
</evidence>
<comment type="pathway">
    <text evidence="7">tRNA modification; N(7)-methylguanine-tRNA biosynthesis.</text>
</comment>
<keyword evidence="4 7" id="KW-0808">Transferase</keyword>
<dbReference type="PANTHER" id="PTHR23417">
    <property type="entry name" value="3-DEOXY-D-MANNO-OCTULOSONIC-ACID TRANSFERASE/TRNA GUANINE-N 7 - -METHYLTRANSFERASE"/>
    <property type="match status" value="1"/>
</dbReference>
<dbReference type="GO" id="GO:0008176">
    <property type="term" value="F:tRNA (guanine(46)-N7)-methyltransferase activity"/>
    <property type="evidence" value="ECO:0007669"/>
    <property type="project" value="UniProtKB-UniRule"/>
</dbReference>
<feature type="binding site" evidence="7">
    <location>
        <position position="156"/>
    </location>
    <ligand>
        <name>substrate</name>
    </ligand>
</feature>
<evidence type="ECO:0000256" key="7">
    <source>
        <dbReference type="HAMAP-Rule" id="MF_01057"/>
    </source>
</evidence>
<organism evidence="9 10">
    <name type="scientific">Pseudoclavibacter terrae</name>
    <dbReference type="NCBI Taxonomy" id="1530195"/>
    <lineage>
        <taxon>Bacteria</taxon>
        <taxon>Bacillati</taxon>
        <taxon>Actinomycetota</taxon>
        <taxon>Actinomycetes</taxon>
        <taxon>Micrococcales</taxon>
        <taxon>Microbacteriaceae</taxon>
        <taxon>Pseudoclavibacter</taxon>
    </lineage>
</organism>
<comment type="caution">
    <text evidence="7">Lacks conserved residue(s) required for the propagation of feature annotation.</text>
</comment>
<evidence type="ECO:0000313" key="10">
    <source>
        <dbReference type="Proteomes" id="UP000490386"/>
    </source>
</evidence>
<name>A0A7J5B1J9_9MICO</name>
<keyword evidence="6 7" id="KW-0819">tRNA processing</keyword>
<dbReference type="Proteomes" id="UP000490386">
    <property type="component" value="Unassembled WGS sequence"/>
</dbReference>
<feature type="binding site" evidence="7">
    <location>
        <position position="129"/>
    </location>
    <ligand>
        <name>S-adenosyl-L-methionine</name>
        <dbReference type="ChEBI" id="CHEBI:59789"/>
    </ligand>
</feature>
<dbReference type="RefSeq" id="WP_151423813.1">
    <property type="nucleotide sequence ID" value="NZ_CANKVH010000006.1"/>
</dbReference>
<dbReference type="PROSITE" id="PS51625">
    <property type="entry name" value="SAM_MT_TRMB"/>
    <property type="match status" value="1"/>
</dbReference>
<dbReference type="SUPFAM" id="SSF53335">
    <property type="entry name" value="S-adenosyl-L-methionine-dependent methyltransferases"/>
    <property type="match status" value="1"/>
</dbReference>
<protein>
    <recommendedName>
        <fullName evidence="7">tRNA (guanine-N(7)-)-methyltransferase</fullName>
        <ecNumber evidence="7">2.1.1.33</ecNumber>
    </recommendedName>
    <alternativeName>
        <fullName evidence="7">tRNA (guanine(46)-N(7))-methyltransferase</fullName>
    </alternativeName>
    <alternativeName>
        <fullName evidence="7">tRNA(m7G46)-methyltransferase</fullName>
    </alternativeName>
</protein>
<comment type="caution">
    <text evidence="9">The sequence shown here is derived from an EMBL/GenBank/DDBJ whole genome shotgun (WGS) entry which is preliminary data.</text>
</comment>